<evidence type="ECO:0000256" key="2">
    <source>
        <dbReference type="ARBA" id="ARBA00022801"/>
    </source>
</evidence>
<dbReference type="GO" id="GO:0005737">
    <property type="term" value="C:cytoplasm"/>
    <property type="evidence" value="ECO:0007669"/>
    <property type="project" value="TreeGrafter"/>
</dbReference>
<keyword evidence="2" id="KW-0378">Hydrolase</keyword>
<dbReference type="InterPro" id="IPR017850">
    <property type="entry name" value="Alkaline_phosphatase_core_sf"/>
</dbReference>
<dbReference type="InterPro" id="IPR000917">
    <property type="entry name" value="Sulfatase_N"/>
</dbReference>
<feature type="domain" description="Sulfatase N-terminal" evidence="3">
    <location>
        <begin position="3"/>
        <end position="381"/>
    </location>
</feature>
<accession>A0A381RIQ9</accession>
<evidence type="ECO:0000259" key="3">
    <source>
        <dbReference type="Pfam" id="PF00884"/>
    </source>
</evidence>
<protein>
    <recommendedName>
        <fullName evidence="3">Sulfatase N-terminal domain-containing protein</fullName>
    </recommendedName>
</protein>
<dbReference type="PANTHER" id="PTHR45953:SF1">
    <property type="entry name" value="IDURONATE 2-SULFATASE"/>
    <property type="match status" value="1"/>
</dbReference>
<dbReference type="EMBL" id="UINC01001997">
    <property type="protein sequence ID" value="SUZ91702.1"/>
    <property type="molecule type" value="Genomic_DNA"/>
</dbReference>
<evidence type="ECO:0000256" key="1">
    <source>
        <dbReference type="ARBA" id="ARBA00022723"/>
    </source>
</evidence>
<dbReference type="GO" id="GO:0008484">
    <property type="term" value="F:sulfuric ester hydrolase activity"/>
    <property type="evidence" value="ECO:0007669"/>
    <property type="project" value="TreeGrafter"/>
</dbReference>
<dbReference type="Pfam" id="PF00884">
    <property type="entry name" value="Sulfatase"/>
    <property type="match status" value="1"/>
</dbReference>
<name>A0A381RIQ9_9ZZZZ</name>
<organism evidence="4">
    <name type="scientific">marine metagenome</name>
    <dbReference type="NCBI Taxonomy" id="408172"/>
    <lineage>
        <taxon>unclassified sequences</taxon>
        <taxon>metagenomes</taxon>
        <taxon>ecological metagenomes</taxon>
    </lineage>
</organism>
<dbReference type="PANTHER" id="PTHR45953">
    <property type="entry name" value="IDURONATE 2-SULFATASE"/>
    <property type="match status" value="1"/>
</dbReference>
<evidence type="ECO:0000313" key="4">
    <source>
        <dbReference type="EMBL" id="SUZ91702.1"/>
    </source>
</evidence>
<dbReference type="AlphaFoldDB" id="A0A381RIQ9"/>
<dbReference type="GO" id="GO:0046872">
    <property type="term" value="F:metal ion binding"/>
    <property type="evidence" value="ECO:0007669"/>
    <property type="project" value="UniProtKB-KW"/>
</dbReference>
<sequence>MAKNILLIMCDQLRADYLSCEGHPTLQTPNIDQLAARGVRFTQAYAQAPICGPSRSCFYTGRYMSSHGSTWNWVPLPIGERTLGDFLRPHGYRVAVTGKTHIAADVDGMRRLGIDPKSKKGSLIGQGGFEPFTRHDGVHATLKSSANLAYNSFLRQHGYESENPWQDYANSVTCPDGTIASGWYLRNSNKPSRVADEHSETAFITDRAMDFIREQRDHPWCLHLSYIKPHWPYIASAPYHQLFHPDDCLPAHRLEEERINPHPVYQAFMNNEVSKTFSRDEVRTTVVPTYMGLIKQIDDHLGRLFSFLKTENHMTDTMIVFTSDHGDYLGDHFLGEKELFHDCAARLPLILYDPDTSADATRGTVNDTLIESIDLLPTFLESCHLDQVDHILEGESLMPLVRGTKVRRRHDDVFSELDYAYYDTRRQLNLEPSEARSYMIRTKDWKYIYHRHFRPQLFDLKNDPGEFVDLGGETSRVPVLKELADRMFLRLLQLKSRVTESDSTVDARTDVVEDRGIFIGRW</sequence>
<proteinExistence type="predicted"/>
<dbReference type="Gene3D" id="3.40.720.10">
    <property type="entry name" value="Alkaline Phosphatase, subunit A"/>
    <property type="match status" value="1"/>
</dbReference>
<reference evidence="4" key="1">
    <citation type="submission" date="2018-05" db="EMBL/GenBank/DDBJ databases">
        <authorList>
            <person name="Lanie J.A."/>
            <person name="Ng W.-L."/>
            <person name="Kazmierczak K.M."/>
            <person name="Andrzejewski T.M."/>
            <person name="Davidsen T.M."/>
            <person name="Wayne K.J."/>
            <person name="Tettelin H."/>
            <person name="Glass J.I."/>
            <person name="Rusch D."/>
            <person name="Podicherti R."/>
            <person name="Tsui H.-C.T."/>
            <person name="Winkler M.E."/>
        </authorList>
    </citation>
    <scope>NUCLEOTIDE SEQUENCE</scope>
</reference>
<dbReference type="SUPFAM" id="SSF53649">
    <property type="entry name" value="Alkaline phosphatase-like"/>
    <property type="match status" value="1"/>
</dbReference>
<gene>
    <name evidence="4" type="ORF">METZ01_LOCUS44556</name>
</gene>
<keyword evidence="1" id="KW-0479">Metal-binding</keyword>